<dbReference type="RefSeq" id="WP_071805739.1">
    <property type="nucleotide sequence ID" value="NZ_MEIA01000138.1"/>
</dbReference>
<sequence length="338" mass="36897">MIRIELDDTTVARTRIAINPLAEVVYSLHMLGRSTSVPWPYATWARHARRILATNPATKSLHLFLDAPMVLPNFLVPVPRTGLSDITEQLEQLCHTPRDLMEAQFATDFPDGAIPPGLLAFRTDPHGSLHRLADGIAAYWEGAIEPHWDAMRNALDEEVLLRARELATNGPEGLLSDLHPQISWDPPVLTLTKPLDHVLTVRDRRLVLVPLIFAGGHMGCSSSDPELQSVEYQCRGAAFLAEESVKPPVPEDDRLGLLLGRGRASVLRELRIPTTTTSLARTLGLAPSTVSEHLAALQASGVAHRRRAGRRVFYALAPAGASLVTLLDDDSATAESVS</sequence>
<evidence type="ECO:0008006" key="8">
    <source>
        <dbReference type="Google" id="ProtNLM"/>
    </source>
</evidence>
<evidence type="ECO:0000313" key="7">
    <source>
        <dbReference type="Proteomes" id="UP000182486"/>
    </source>
</evidence>
<evidence type="ECO:0000313" key="6">
    <source>
        <dbReference type="EMBL" id="OJF13693.1"/>
    </source>
</evidence>
<dbReference type="Pfam" id="PF01022">
    <property type="entry name" value="HTH_5"/>
    <property type="match status" value="1"/>
</dbReference>
<evidence type="ECO:0000256" key="2">
    <source>
        <dbReference type="ARBA" id="ARBA00023125"/>
    </source>
</evidence>
<dbReference type="Proteomes" id="UP000182486">
    <property type="component" value="Unassembled WGS sequence"/>
</dbReference>
<dbReference type="PANTHER" id="PTHR43132:SF6">
    <property type="entry name" value="HTH-TYPE TRANSCRIPTIONAL REPRESSOR CZRA"/>
    <property type="match status" value="1"/>
</dbReference>
<evidence type="ECO:0000259" key="5">
    <source>
        <dbReference type="SMART" id="SM00419"/>
    </source>
</evidence>
<dbReference type="CDD" id="cd00090">
    <property type="entry name" value="HTH_ARSR"/>
    <property type="match status" value="1"/>
</dbReference>
<dbReference type="SUPFAM" id="SSF46785">
    <property type="entry name" value="Winged helix' DNA-binding domain"/>
    <property type="match status" value="1"/>
</dbReference>
<dbReference type="GO" id="GO:0003700">
    <property type="term" value="F:DNA-binding transcription factor activity"/>
    <property type="evidence" value="ECO:0007669"/>
    <property type="project" value="InterPro"/>
</dbReference>
<feature type="domain" description="HTH crp-type" evidence="5">
    <location>
        <begin position="266"/>
        <end position="314"/>
    </location>
</feature>
<keyword evidence="3" id="KW-0804">Transcription</keyword>
<dbReference type="Gene3D" id="1.10.10.10">
    <property type="entry name" value="Winged helix-like DNA-binding domain superfamily/Winged helix DNA-binding domain"/>
    <property type="match status" value="1"/>
</dbReference>
<proteinExistence type="predicted"/>
<dbReference type="EMBL" id="MEIA01000138">
    <property type="protein sequence ID" value="OJF13693.1"/>
    <property type="molecule type" value="Genomic_DNA"/>
</dbReference>
<dbReference type="InterPro" id="IPR051011">
    <property type="entry name" value="Metal_resp_trans_reg"/>
</dbReference>
<dbReference type="InterPro" id="IPR036390">
    <property type="entry name" value="WH_DNA-bd_sf"/>
</dbReference>
<evidence type="ECO:0000256" key="1">
    <source>
        <dbReference type="ARBA" id="ARBA00023015"/>
    </source>
</evidence>
<dbReference type="SMART" id="SM00419">
    <property type="entry name" value="HTH_CRP"/>
    <property type="match status" value="1"/>
</dbReference>
<keyword evidence="1" id="KW-0805">Transcription regulation</keyword>
<dbReference type="InterPro" id="IPR012318">
    <property type="entry name" value="HTH_CRP"/>
</dbReference>
<reference evidence="6 7" key="1">
    <citation type="submission" date="2016-09" db="EMBL/GenBank/DDBJ databases">
        <title>Couchioplanes caeruleus draft genome sequence.</title>
        <authorList>
            <person name="Sheehan J."/>
            <person name="Caffrey P."/>
        </authorList>
    </citation>
    <scope>NUCLEOTIDE SEQUENCE [LARGE SCALE GENOMIC DNA]</scope>
    <source>
        <strain evidence="6 7">DSM 43634</strain>
    </source>
</reference>
<protein>
    <recommendedName>
        <fullName evidence="8">DNA-binding transcriptional ArsR family regulator</fullName>
    </recommendedName>
</protein>
<keyword evidence="7" id="KW-1185">Reference proteome</keyword>
<dbReference type="InterPro" id="IPR036388">
    <property type="entry name" value="WH-like_DNA-bd_sf"/>
</dbReference>
<dbReference type="GO" id="GO:0003677">
    <property type="term" value="F:DNA binding"/>
    <property type="evidence" value="ECO:0007669"/>
    <property type="project" value="UniProtKB-KW"/>
</dbReference>
<comment type="caution">
    <text evidence="6">The sequence shown here is derived from an EMBL/GenBank/DDBJ whole genome shotgun (WGS) entry which is preliminary data.</text>
</comment>
<accession>A0A1K0FLH0</accession>
<evidence type="ECO:0000259" key="4">
    <source>
        <dbReference type="SMART" id="SM00418"/>
    </source>
</evidence>
<evidence type="ECO:0000256" key="3">
    <source>
        <dbReference type="ARBA" id="ARBA00023163"/>
    </source>
</evidence>
<dbReference type="InterPro" id="IPR001845">
    <property type="entry name" value="HTH_ArsR_DNA-bd_dom"/>
</dbReference>
<dbReference type="AlphaFoldDB" id="A0A1K0FLH0"/>
<keyword evidence="2" id="KW-0238">DNA-binding</keyword>
<organism evidence="6 7">
    <name type="scientific">Couchioplanes caeruleus subsp. caeruleus</name>
    <dbReference type="NCBI Taxonomy" id="56427"/>
    <lineage>
        <taxon>Bacteria</taxon>
        <taxon>Bacillati</taxon>
        <taxon>Actinomycetota</taxon>
        <taxon>Actinomycetes</taxon>
        <taxon>Micromonosporales</taxon>
        <taxon>Micromonosporaceae</taxon>
        <taxon>Couchioplanes</taxon>
    </lineage>
</organism>
<dbReference type="InterPro" id="IPR011991">
    <property type="entry name" value="ArsR-like_HTH"/>
</dbReference>
<gene>
    <name evidence="6" type="ORF">BG844_13835</name>
</gene>
<dbReference type="PANTHER" id="PTHR43132">
    <property type="entry name" value="ARSENICAL RESISTANCE OPERON REPRESSOR ARSR-RELATED"/>
    <property type="match status" value="1"/>
</dbReference>
<feature type="domain" description="HTH arsR-type" evidence="4">
    <location>
        <begin position="253"/>
        <end position="329"/>
    </location>
</feature>
<name>A0A1K0FLH0_9ACTN</name>
<dbReference type="SMART" id="SM00418">
    <property type="entry name" value="HTH_ARSR"/>
    <property type="match status" value="1"/>
</dbReference>